<evidence type="ECO:0000313" key="6">
    <source>
        <dbReference type="Proteomes" id="UP000680304"/>
    </source>
</evidence>
<evidence type="ECO:0000256" key="3">
    <source>
        <dbReference type="ARBA" id="ARBA00023163"/>
    </source>
</evidence>
<dbReference type="Proteomes" id="UP000680304">
    <property type="component" value="Unassembled WGS sequence"/>
</dbReference>
<dbReference type="Pfam" id="PF12833">
    <property type="entry name" value="HTH_18"/>
    <property type="match status" value="1"/>
</dbReference>
<dbReference type="PROSITE" id="PS01124">
    <property type="entry name" value="HTH_ARAC_FAMILY_2"/>
    <property type="match status" value="1"/>
</dbReference>
<accession>A0ABQ4N284</accession>
<keyword evidence="6" id="KW-1185">Reference proteome</keyword>
<reference evidence="5 6" key="1">
    <citation type="submission" date="2021-04" db="EMBL/GenBank/DDBJ databases">
        <title>Draft genome sequence of Paenibacillus cisolokensis, LC2-13A.</title>
        <authorList>
            <person name="Uke A."/>
            <person name="Chhe C."/>
            <person name="Baramee S."/>
            <person name="Kosugi A."/>
        </authorList>
    </citation>
    <scope>NUCLEOTIDE SEQUENCE [LARGE SCALE GENOMIC DNA]</scope>
    <source>
        <strain evidence="5 6">LC2-13A</strain>
    </source>
</reference>
<keyword evidence="3" id="KW-0804">Transcription</keyword>
<evidence type="ECO:0000313" key="5">
    <source>
        <dbReference type="EMBL" id="GIQ62279.1"/>
    </source>
</evidence>
<dbReference type="InterPro" id="IPR009057">
    <property type="entry name" value="Homeodomain-like_sf"/>
</dbReference>
<dbReference type="InterPro" id="IPR018060">
    <property type="entry name" value="HTH_AraC"/>
</dbReference>
<dbReference type="EMBL" id="BOVJ01000025">
    <property type="protein sequence ID" value="GIQ62279.1"/>
    <property type="molecule type" value="Genomic_DNA"/>
</dbReference>
<gene>
    <name evidence="5" type="ORF">PACILC2_08470</name>
</gene>
<dbReference type="InterPro" id="IPR037923">
    <property type="entry name" value="HTH-like"/>
</dbReference>
<dbReference type="PANTHER" id="PTHR43280:SF2">
    <property type="entry name" value="HTH-TYPE TRANSCRIPTIONAL REGULATOR EXSA"/>
    <property type="match status" value="1"/>
</dbReference>
<proteinExistence type="predicted"/>
<dbReference type="SUPFAM" id="SSF46689">
    <property type="entry name" value="Homeodomain-like"/>
    <property type="match status" value="2"/>
</dbReference>
<name>A0ABQ4N284_9BACL</name>
<evidence type="ECO:0000256" key="2">
    <source>
        <dbReference type="ARBA" id="ARBA00023125"/>
    </source>
</evidence>
<dbReference type="InterPro" id="IPR003313">
    <property type="entry name" value="AraC-bd"/>
</dbReference>
<dbReference type="Gene3D" id="1.10.10.60">
    <property type="entry name" value="Homeodomain-like"/>
    <property type="match status" value="2"/>
</dbReference>
<organism evidence="5 6">
    <name type="scientific">Paenibacillus cisolokensis</name>
    <dbReference type="NCBI Taxonomy" id="1658519"/>
    <lineage>
        <taxon>Bacteria</taxon>
        <taxon>Bacillati</taxon>
        <taxon>Bacillota</taxon>
        <taxon>Bacilli</taxon>
        <taxon>Bacillales</taxon>
        <taxon>Paenibacillaceae</taxon>
        <taxon>Paenibacillus</taxon>
    </lineage>
</organism>
<protein>
    <recommendedName>
        <fullName evidence="4">HTH araC/xylS-type domain-containing protein</fullName>
    </recommendedName>
</protein>
<dbReference type="SMART" id="SM00342">
    <property type="entry name" value="HTH_ARAC"/>
    <property type="match status" value="1"/>
</dbReference>
<sequence length="298" mass="33779">MLNGGASAIRTGKAGFNHCYVDRAYTLTHLLLHQVQDRCCYEADGRLADHGSLLVYMLSGHGAIAIDGHELPLPERHYIWLNPGSSYRIAAAKGSRSPMRFVSLELQPTARGRQLLDALAQARDGRAVRDVAGLDELLFEIMHELRTEPPHLPLMLDSLLNRLLIMLERQLPGSRAAAGERKKAYGKKELVYQIVQYLDRHAAEISELGQLADKLGYSYSYMSHAFREEMDISLQEYWAKRRMMKAMNSLQSGRSSITQISEHLHYQSVHSFSKAFKKMTGFTPTEYQSLYGRNGEYE</sequence>
<dbReference type="Pfam" id="PF02311">
    <property type="entry name" value="AraC_binding"/>
    <property type="match status" value="1"/>
</dbReference>
<keyword evidence="1" id="KW-0805">Transcription regulation</keyword>
<keyword evidence="2" id="KW-0238">DNA-binding</keyword>
<comment type="caution">
    <text evidence="5">The sequence shown here is derived from an EMBL/GenBank/DDBJ whole genome shotgun (WGS) entry which is preliminary data.</text>
</comment>
<dbReference type="RefSeq" id="WP_213527603.1">
    <property type="nucleotide sequence ID" value="NZ_BOVJ01000025.1"/>
</dbReference>
<feature type="domain" description="HTH araC/xylS-type" evidence="4">
    <location>
        <begin position="192"/>
        <end position="290"/>
    </location>
</feature>
<evidence type="ECO:0000256" key="1">
    <source>
        <dbReference type="ARBA" id="ARBA00023015"/>
    </source>
</evidence>
<dbReference type="SUPFAM" id="SSF51215">
    <property type="entry name" value="Regulatory protein AraC"/>
    <property type="match status" value="1"/>
</dbReference>
<dbReference type="PANTHER" id="PTHR43280">
    <property type="entry name" value="ARAC-FAMILY TRANSCRIPTIONAL REGULATOR"/>
    <property type="match status" value="1"/>
</dbReference>
<evidence type="ECO:0000259" key="4">
    <source>
        <dbReference type="PROSITE" id="PS01124"/>
    </source>
</evidence>